<dbReference type="AlphaFoldDB" id="A0A0Q3TDS1"/>
<comment type="caution">
    <text evidence="1">The sequence shown here is derived from an EMBL/GenBank/DDBJ whole genome shotgun (WGS) entry which is preliminary data.</text>
</comment>
<protein>
    <recommendedName>
        <fullName evidence="3">DUF3626 domain-containing protein</fullName>
    </recommendedName>
</protein>
<evidence type="ECO:0000313" key="1">
    <source>
        <dbReference type="EMBL" id="KQL52256.1"/>
    </source>
</evidence>
<dbReference type="InterPro" id="IPR022074">
    <property type="entry name" value="DUF3626"/>
</dbReference>
<dbReference type="EMBL" id="LJJC01000004">
    <property type="protein sequence ID" value="KQL52256.1"/>
    <property type="molecule type" value="Genomic_DNA"/>
</dbReference>
<reference evidence="1 2" key="1">
    <citation type="submission" date="2015-09" db="EMBL/GenBank/DDBJ databases">
        <title>Genome sequencing project for genomic taxonomy and phylogenomics of Bacillus-like bacteria.</title>
        <authorList>
            <person name="Liu B."/>
            <person name="Wang J."/>
            <person name="Zhu Y."/>
            <person name="Liu G."/>
            <person name="Chen Q."/>
            <person name="Chen Z."/>
            <person name="Lan J."/>
            <person name="Che J."/>
            <person name="Ge C."/>
            <person name="Shi H."/>
            <person name="Pan Z."/>
            <person name="Liu X."/>
        </authorList>
    </citation>
    <scope>NUCLEOTIDE SEQUENCE [LARGE SCALE GENOMIC DNA]</scope>
    <source>
        <strain evidence="1 2">LMG 18435</strain>
    </source>
</reference>
<keyword evidence="2" id="KW-1185">Reference proteome</keyword>
<evidence type="ECO:0008006" key="3">
    <source>
        <dbReference type="Google" id="ProtNLM"/>
    </source>
</evidence>
<name>A0A0Q3TDS1_9BACI</name>
<dbReference type="Pfam" id="PF12294">
    <property type="entry name" value="DUF3626"/>
    <property type="match status" value="1"/>
</dbReference>
<dbReference type="OrthoDB" id="3770261at2"/>
<evidence type="ECO:0000313" key="2">
    <source>
        <dbReference type="Proteomes" id="UP000051888"/>
    </source>
</evidence>
<dbReference type="STRING" id="157838.AN964_01000"/>
<proteinExistence type="predicted"/>
<dbReference type="PATRIC" id="fig|157838.3.peg.217"/>
<sequence>MELTHAQSVAIDHVRLKAKESQSQSIEKMIDIFNRNRISVSIKELLSIIRTYGRVTLNFHPDRILSNGHTIMECFIEDGMYYSQFVTQVTNGSKTAFAGGDRDQWEKILFGAAYQNPSVRNVERPKYGGLNLMNYADGASPRFGSCHFRLKPHMLECCTFTFGDSHTGPDVMGTIDTFEPIMAALLEVAEINREALGKSDMDVADVVKQLLTLPSCSGQLGKLGRSLDDYIEAQIHGDIDLSKDVEALVADPSFKDTQLGVLMEKLCEKYSITLLWHPGFQLAISAVPDDFRGPAMPPLAKRVDENYAHTSGLLDAVTIGNAAASFYHKPEYWEDWGTPEETFQHLKQLWHVLVKYG</sequence>
<dbReference type="Proteomes" id="UP000051888">
    <property type="component" value="Unassembled WGS sequence"/>
</dbReference>
<dbReference type="RefSeq" id="WP_055737937.1">
    <property type="nucleotide sequence ID" value="NZ_JAAIWL010000017.1"/>
</dbReference>
<accession>A0A0Q3TDS1</accession>
<gene>
    <name evidence="1" type="ORF">AN964_01000</name>
</gene>
<organism evidence="1 2">
    <name type="scientific">Heyndrickxia shackletonii</name>
    <dbReference type="NCBI Taxonomy" id="157838"/>
    <lineage>
        <taxon>Bacteria</taxon>
        <taxon>Bacillati</taxon>
        <taxon>Bacillota</taxon>
        <taxon>Bacilli</taxon>
        <taxon>Bacillales</taxon>
        <taxon>Bacillaceae</taxon>
        <taxon>Heyndrickxia</taxon>
    </lineage>
</organism>